<evidence type="ECO:0000256" key="6">
    <source>
        <dbReference type="ARBA" id="ARBA00022692"/>
    </source>
</evidence>
<keyword evidence="11" id="KW-0564">Palmitate</keyword>
<evidence type="ECO:0000313" key="27">
    <source>
        <dbReference type="Proteomes" id="UP000034805"/>
    </source>
</evidence>
<dbReference type="Proteomes" id="UP000034805">
    <property type="component" value="Unassembled WGS sequence"/>
</dbReference>
<evidence type="ECO:0000256" key="3">
    <source>
        <dbReference type="ARBA" id="ARBA00022448"/>
    </source>
</evidence>
<dbReference type="GO" id="GO:0004931">
    <property type="term" value="F:extracellularly ATP-gated monoatomic cation channel activity"/>
    <property type="evidence" value="ECO:0007669"/>
    <property type="project" value="InterPro"/>
</dbReference>
<evidence type="ECO:0000256" key="12">
    <source>
        <dbReference type="ARBA" id="ARBA00023157"/>
    </source>
</evidence>
<dbReference type="EMBL" id="JARO02013304">
    <property type="protein sequence ID" value="KPP58749.1"/>
    <property type="molecule type" value="Genomic_DNA"/>
</dbReference>
<dbReference type="GO" id="GO:0051049">
    <property type="term" value="P:regulation of transport"/>
    <property type="evidence" value="ECO:0007669"/>
    <property type="project" value="UniProtKB-ARBA"/>
</dbReference>
<evidence type="ECO:0000313" key="26">
    <source>
        <dbReference type="EMBL" id="KPP58749.1"/>
    </source>
</evidence>
<evidence type="ECO:0000256" key="7">
    <source>
        <dbReference type="ARBA" id="ARBA00022765"/>
    </source>
</evidence>
<evidence type="ECO:0000256" key="9">
    <source>
        <dbReference type="ARBA" id="ARBA00023065"/>
    </source>
</evidence>
<gene>
    <name evidence="26" type="ORF">Z043_123396</name>
</gene>
<evidence type="ECO:0000256" key="24">
    <source>
        <dbReference type="ARBA" id="ARBA00080202"/>
    </source>
</evidence>
<evidence type="ECO:0000256" key="10">
    <source>
        <dbReference type="ARBA" id="ARBA00023136"/>
    </source>
</evidence>
<keyword evidence="15" id="KW-1071">Ligand-gated ion channel</keyword>
<evidence type="ECO:0000256" key="5">
    <source>
        <dbReference type="ARBA" id="ARBA00022553"/>
    </source>
</evidence>
<dbReference type="GO" id="GO:0005886">
    <property type="term" value="C:plasma membrane"/>
    <property type="evidence" value="ECO:0007669"/>
    <property type="project" value="UniProtKB-SubCell"/>
</dbReference>
<evidence type="ECO:0000256" key="23">
    <source>
        <dbReference type="ARBA" id="ARBA00067115"/>
    </source>
</evidence>
<evidence type="ECO:0000256" key="17">
    <source>
        <dbReference type="ARBA" id="ARBA00023303"/>
    </source>
</evidence>
<dbReference type="GO" id="GO:0005524">
    <property type="term" value="F:ATP binding"/>
    <property type="evidence" value="ECO:0007669"/>
    <property type="project" value="InterPro"/>
</dbReference>
<evidence type="ECO:0000256" key="16">
    <source>
        <dbReference type="ARBA" id="ARBA00023288"/>
    </source>
</evidence>
<proteinExistence type="inferred from homology"/>
<comment type="catalytic activity">
    <reaction evidence="22">
        <text>Ca(2+)(in) = Ca(2+)(out)</text>
        <dbReference type="Rhea" id="RHEA:29671"/>
        <dbReference type="ChEBI" id="CHEBI:29108"/>
    </reaction>
</comment>
<keyword evidence="3" id="KW-0813">Transport</keyword>
<dbReference type="PANTHER" id="PTHR10125">
    <property type="entry name" value="P2X PURINOCEPTOR"/>
    <property type="match status" value="1"/>
</dbReference>
<dbReference type="PROSITE" id="PS01212">
    <property type="entry name" value="P2X_RECEPTOR"/>
    <property type="match status" value="2"/>
</dbReference>
<dbReference type="PANTHER" id="PTHR10125:SF18">
    <property type="entry name" value="P2X PURINOCEPTOR 4"/>
    <property type="match status" value="1"/>
</dbReference>
<dbReference type="NCBIfam" id="TIGR00863">
    <property type="entry name" value="P2X"/>
    <property type="match status" value="2"/>
</dbReference>
<dbReference type="GO" id="GO:0051130">
    <property type="term" value="P:positive regulation of cellular component organization"/>
    <property type="evidence" value="ECO:0007669"/>
    <property type="project" value="UniProtKB-ARBA"/>
</dbReference>
<comment type="caution">
    <text evidence="26">The sequence shown here is derived from an EMBL/GenBank/DDBJ whole genome shotgun (WGS) entry which is preliminary data.</text>
</comment>
<keyword evidence="12" id="KW-1015">Disulfide bond</keyword>
<evidence type="ECO:0000256" key="8">
    <source>
        <dbReference type="ARBA" id="ARBA00022989"/>
    </source>
</evidence>
<dbReference type="GO" id="GO:0046931">
    <property type="term" value="P:pore complex assembly"/>
    <property type="evidence" value="ECO:0007669"/>
    <property type="project" value="UniProtKB-ARBA"/>
</dbReference>
<dbReference type="Pfam" id="PF00864">
    <property type="entry name" value="P2X_receptor"/>
    <property type="match status" value="2"/>
</dbReference>
<evidence type="ECO:0000256" key="11">
    <source>
        <dbReference type="ARBA" id="ARBA00023139"/>
    </source>
</evidence>
<dbReference type="STRING" id="113540.ENSSFOP00015011296"/>
<dbReference type="GO" id="GO:0098794">
    <property type="term" value="C:postsynapse"/>
    <property type="evidence" value="ECO:0007669"/>
    <property type="project" value="GOC"/>
</dbReference>
<dbReference type="GO" id="GO:0070588">
    <property type="term" value="P:calcium ion transmembrane transport"/>
    <property type="evidence" value="ECO:0007669"/>
    <property type="project" value="TreeGrafter"/>
</dbReference>
<dbReference type="InterPro" id="IPR059116">
    <property type="entry name" value="P2X_receptor"/>
</dbReference>
<evidence type="ECO:0000256" key="21">
    <source>
        <dbReference type="ARBA" id="ARBA00036239"/>
    </source>
</evidence>
<evidence type="ECO:0000256" key="1">
    <source>
        <dbReference type="ARBA" id="ARBA00004651"/>
    </source>
</evidence>
<keyword evidence="7" id="KW-0013">ADP-ribosylation</keyword>
<accession>A0A0P7TD85</accession>
<keyword evidence="6" id="KW-0812">Transmembrane</keyword>
<dbReference type="GO" id="GO:0001614">
    <property type="term" value="F:purinergic nucleotide receptor activity"/>
    <property type="evidence" value="ECO:0007669"/>
    <property type="project" value="InterPro"/>
</dbReference>
<dbReference type="FunFam" id="2.60.490.10:FF:000002">
    <property type="entry name" value="P2X purinoceptor"/>
    <property type="match status" value="1"/>
</dbReference>
<dbReference type="GO" id="GO:0033198">
    <property type="term" value="P:response to ATP"/>
    <property type="evidence" value="ECO:0007669"/>
    <property type="project" value="InterPro"/>
</dbReference>
<sequence>GKNSFFVITNVIVTKKQKQGKCPEGVPNGRLCQSDADCNKGEWDQSSHGVQTGACVKSDVTKKTCEVFTWCPVENKRKPPRPALLMAAENFTVLIKNNIRFPAFSYINCTFNRRSDPLCPIFRLGDIVQEAKENFTEMAVEGGVMGIQINWDCDLDRLFHKCRPSYSFRRLDEKETNRTLYPGLNFRFAKYYTENGVETRTLYKAYGIRFDVMVFGKAGRFSIIQLIIYIGSTLSYYALTTLFIDWLIGTSCYAKEAQRNYSERKFETLDDHKRSLLCVSFVDEDALRLAKVSRKKRLQEVKPESVRPRKDRAGSLWALATALHAPPKQRADIALQEPPRSEQPAWCQCARCRPSDAPQEQLCCRQSRGRCISTSPAFERLALGRPLLESVLLYRDPLLDLSTEAAPRLLRHCAYDVYIDWRFGAEREGACPVVPSCCVWRIREEYPSPDGRYRGLRPASKVALIPGAHSGWHRSRDPSSSGDMAKESKCSCSVLLCCTEYETSRTLIVRNKTVGVTNRLIQAIIIGYVIGYVCVVQKAYQDTDSVISSVTTKVKGFAKTNSSDLGLRVWDTADYIIPPQEENSFFVLTNMIVTPNQMQTRCPELPNPSTTCTSDSDCKEGFSDVRGNGVQTGKCVDYSDAVKTCEVFAWCPLEKDTDLPEPAMLTDAETFTVLIKNNIRFPKFHFSKRNILPNVTSSYLKSCTFHRITDPHCPIFQLKDIVSEADEDFQDLAIRGGVIGILINWDCDLDLSHKKCIPKYSFSRLDNKNPENSAAPGFNFRFAKYFSVDGVETRTLVKAYGIRFDVIVFGKAGKFNLVPTVVNVGAALSFLSLVNAVSDWVLLTFTSKRHFYSQQKSTYLDEMDDTSELCPVFNM</sequence>
<evidence type="ECO:0000256" key="18">
    <source>
        <dbReference type="ARBA" id="ARBA00031974"/>
    </source>
</evidence>
<dbReference type="GO" id="GO:0032060">
    <property type="term" value="P:bleb assembly"/>
    <property type="evidence" value="ECO:0007669"/>
    <property type="project" value="UniProtKB-ARBA"/>
</dbReference>
<dbReference type="InterPro" id="IPR053792">
    <property type="entry name" value="P2X_RECEPTOR_CS"/>
</dbReference>
<dbReference type="Gene3D" id="2.60.490.10">
    <property type="entry name" value="atp-gated p2x4 ion channel domain"/>
    <property type="match status" value="2"/>
</dbReference>
<dbReference type="AlphaFoldDB" id="A0A0P7TD85"/>
<dbReference type="PRINTS" id="PR01309">
    <property type="entry name" value="P2X2RECEPTOR"/>
</dbReference>
<dbReference type="FunFam" id="2.60.490.10:FF:000001">
    <property type="entry name" value="P2X purinoceptor"/>
    <property type="match status" value="1"/>
</dbReference>
<evidence type="ECO:0000256" key="13">
    <source>
        <dbReference type="ARBA" id="ARBA00023170"/>
    </source>
</evidence>
<keyword evidence="5" id="KW-0597">Phosphoprotein</keyword>
<name>A0A0P7TD85_SCLFO</name>
<dbReference type="GO" id="GO:0015748">
    <property type="term" value="P:organophosphate ester transport"/>
    <property type="evidence" value="ECO:0007669"/>
    <property type="project" value="UniProtKB-ARBA"/>
</dbReference>
<feature type="domain" description="P2X purinoreceptor 7 intracellular" evidence="25">
    <location>
        <begin position="278"/>
        <end position="457"/>
    </location>
</feature>
<dbReference type="InterPro" id="IPR001429">
    <property type="entry name" value="P2X_purnocptor"/>
</dbReference>
<dbReference type="GO" id="GO:0032731">
    <property type="term" value="P:positive regulation of interleukin-1 beta production"/>
    <property type="evidence" value="ECO:0007669"/>
    <property type="project" value="UniProtKB-ARBA"/>
</dbReference>
<evidence type="ECO:0000256" key="4">
    <source>
        <dbReference type="ARBA" id="ARBA00022475"/>
    </source>
</evidence>
<comment type="catalytic activity">
    <reaction evidence="20">
        <text>K(+)(in) = K(+)(out)</text>
        <dbReference type="Rhea" id="RHEA:29463"/>
        <dbReference type="ChEBI" id="CHEBI:29103"/>
    </reaction>
</comment>
<dbReference type="InterPro" id="IPR027309">
    <property type="entry name" value="P2X_extracellular_dom_sf"/>
</dbReference>
<evidence type="ECO:0000256" key="19">
    <source>
        <dbReference type="ARBA" id="ARBA00033052"/>
    </source>
</evidence>
<evidence type="ECO:0000256" key="14">
    <source>
        <dbReference type="ARBA" id="ARBA00023180"/>
    </source>
</evidence>
<comment type="similarity">
    <text evidence="2">Belongs to the P2X receptor family.</text>
</comment>
<feature type="non-terminal residue" evidence="26">
    <location>
        <position position="1"/>
    </location>
</feature>
<keyword evidence="10" id="KW-0472">Membrane</keyword>
<reference evidence="26 27" key="1">
    <citation type="submission" date="2015-08" db="EMBL/GenBank/DDBJ databases">
        <title>The genome of the Asian arowana (Scleropages formosus).</title>
        <authorList>
            <person name="Tan M.H."/>
            <person name="Gan H.M."/>
            <person name="Croft L.J."/>
            <person name="Austin C.M."/>
        </authorList>
    </citation>
    <scope>NUCLEOTIDE SEQUENCE [LARGE SCALE GENOMIC DNA]</scope>
    <source>
        <strain evidence="26">Aro1</strain>
    </source>
</reference>
<dbReference type="InterPro" id="IPR003045">
    <property type="entry name" value="P2X2_purnocptor"/>
</dbReference>
<evidence type="ECO:0000259" key="25">
    <source>
        <dbReference type="Pfam" id="PF20478"/>
    </source>
</evidence>
<evidence type="ECO:0000256" key="2">
    <source>
        <dbReference type="ARBA" id="ARBA00009848"/>
    </source>
</evidence>
<dbReference type="Pfam" id="PF20478">
    <property type="entry name" value="P2RX7_C"/>
    <property type="match status" value="1"/>
</dbReference>
<keyword evidence="9" id="KW-0406">Ion transport</keyword>
<keyword evidence="14" id="KW-0325">Glycoprotein</keyword>
<comment type="subcellular location">
    <subcellularLocation>
        <location evidence="1">Cell membrane</location>
        <topology evidence="1">Multi-pass membrane protein</topology>
    </subcellularLocation>
</comment>
<evidence type="ECO:0000256" key="22">
    <source>
        <dbReference type="ARBA" id="ARBA00036634"/>
    </source>
</evidence>
<keyword evidence="4" id="KW-1003">Cell membrane</keyword>
<organism evidence="26 27">
    <name type="scientific">Scleropages formosus</name>
    <name type="common">Asian bonytongue</name>
    <name type="synonym">Osteoglossum formosum</name>
    <dbReference type="NCBI Taxonomy" id="113540"/>
    <lineage>
        <taxon>Eukaryota</taxon>
        <taxon>Metazoa</taxon>
        <taxon>Chordata</taxon>
        <taxon>Craniata</taxon>
        <taxon>Vertebrata</taxon>
        <taxon>Euteleostomi</taxon>
        <taxon>Actinopterygii</taxon>
        <taxon>Neopterygii</taxon>
        <taxon>Teleostei</taxon>
        <taxon>Osteoglossocephala</taxon>
        <taxon>Osteoglossomorpha</taxon>
        <taxon>Osteoglossiformes</taxon>
        <taxon>Osteoglossidae</taxon>
        <taxon>Scleropages</taxon>
    </lineage>
</organism>
<keyword evidence="8" id="KW-1133">Transmembrane helix</keyword>
<evidence type="ECO:0000256" key="15">
    <source>
        <dbReference type="ARBA" id="ARBA00023286"/>
    </source>
</evidence>
<evidence type="ECO:0000256" key="20">
    <source>
        <dbReference type="ARBA" id="ARBA00034430"/>
    </source>
</evidence>
<comment type="catalytic activity">
    <reaction evidence="21">
        <text>Na(+)(in) = Na(+)(out)</text>
        <dbReference type="Rhea" id="RHEA:34963"/>
        <dbReference type="ChEBI" id="CHEBI:29101"/>
    </reaction>
</comment>
<protein>
    <recommendedName>
        <fullName evidence="23">P2X purinoceptor 7</fullName>
    </recommendedName>
    <alternativeName>
        <fullName evidence="18">ATP receptor</fullName>
    </alternativeName>
    <alternativeName>
        <fullName evidence="24">P2Z receptor</fullName>
    </alternativeName>
    <alternativeName>
        <fullName evidence="19">Purinergic receptor</fullName>
    </alternativeName>
</protein>
<dbReference type="GO" id="GO:0051899">
    <property type="term" value="P:membrane depolarization"/>
    <property type="evidence" value="ECO:0007669"/>
    <property type="project" value="UniProtKB-ARBA"/>
</dbReference>
<dbReference type="InterPro" id="IPR046815">
    <property type="entry name" value="P2RX7_C"/>
</dbReference>
<keyword evidence="13" id="KW-0675">Receptor</keyword>
<keyword evidence="17" id="KW-0407">Ion channel</keyword>
<dbReference type="PRINTS" id="PR01307">
    <property type="entry name" value="P2XRECEPTOR"/>
</dbReference>
<dbReference type="Gene3D" id="1.10.287.940">
    <property type="entry name" value="atp-gated p2x4 ion channel"/>
    <property type="match status" value="2"/>
</dbReference>
<keyword evidence="16" id="KW-0449">Lipoprotein</keyword>